<keyword evidence="4" id="KW-0963">Cytoplasm</keyword>
<evidence type="ECO:0000256" key="3">
    <source>
        <dbReference type="ARBA" id="ARBA00018787"/>
    </source>
</evidence>
<evidence type="ECO:0000256" key="5">
    <source>
        <dbReference type="ARBA" id="ARBA00022618"/>
    </source>
</evidence>
<dbReference type="GO" id="GO:0051301">
    <property type="term" value="P:cell division"/>
    <property type="evidence" value="ECO:0007669"/>
    <property type="project" value="UniProtKB-KW"/>
</dbReference>
<dbReference type="Gene3D" id="6.10.250.660">
    <property type="match status" value="1"/>
</dbReference>
<evidence type="ECO:0000256" key="8">
    <source>
        <dbReference type="ARBA" id="ARBA00031737"/>
    </source>
</evidence>
<keyword evidence="6" id="KW-0175">Coiled coil</keyword>
<dbReference type="Proteomes" id="UP000199649">
    <property type="component" value="Chromosome I"/>
</dbReference>
<evidence type="ECO:0000256" key="6">
    <source>
        <dbReference type="ARBA" id="ARBA00023054"/>
    </source>
</evidence>
<evidence type="ECO:0000256" key="4">
    <source>
        <dbReference type="ARBA" id="ARBA00022490"/>
    </source>
</evidence>
<dbReference type="PANTHER" id="PTHR35794">
    <property type="entry name" value="CELL DIVISION PROTEIN DIVIVA"/>
    <property type="match status" value="1"/>
</dbReference>
<comment type="similarity">
    <text evidence="2">Belongs to the DivIVA family.</text>
</comment>
<keyword evidence="5" id="KW-0132">Cell division</keyword>
<accession>A0A1H1L7K0</accession>
<dbReference type="EMBL" id="LT629734">
    <property type="protein sequence ID" value="SDR70320.1"/>
    <property type="molecule type" value="Genomic_DNA"/>
</dbReference>
<evidence type="ECO:0000256" key="2">
    <source>
        <dbReference type="ARBA" id="ARBA00009008"/>
    </source>
</evidence>
<gene>
    <name evidence="9" type="ORF">SAMN04489719_0454</name>
</gene>
<evidence type="ECO:0000313" key="9">
    <source>
        <dbReference type="EMBL" id="SDR70320.1"/>
    </source>
</evidence>
<evidence type="ECO:0000256" key="1">
    <source>
        <dbReference type="ARBA" id="ARBA00004496"/>
    </source>
</evidence>
<dbReference type="PANTHER" id="PTHR35794:SF2">
    <property type="entry name" value="CELL DIVISION PROTEIN DIVIVA"/>
    <property type="match status" value="1"/>
</dbReference>
<keyword evidence="7" id="KW-0131">Cell cycle</keyword>
<organism evidence="9 10">
    <name type="scientific">Agrococcus carbonis</name>
    <dbReference type="NCBI Taxonomy" id="684552"/>
    <lineage>
        <taxon>Bacteria</taxon>
        <taxon>Bacillati</taxon>
        <taxon>Actinomycetota</taxon>
        <taxon>Actinomycetes</taxon>
        <taxon>Micrococcales</taxon>
        <taxon>Microbacteriaceae</taxon>
        <taxon>Agrococcus</taxon>
    </lineage>
</organism>
<evidence type="ECO:0000313" key="10">
    <source>
        <dbReference type="Proteomes" id="UP000199649"/>
    </source>
</evidence>
<comment type="subcellular location">
    <subcellularLocation>
        <location evidence="1">Cytoplasm</location>
    </subcellularLocation>
</comment>
<dbReference type="InterPro" id="IPR019932">
    <property type="entry name" value="CHP03543"/>
</dbReference>
<protein>
    <recommendedName>
        <fullName evidence="3">Cell wall synthesis protein Wag31</fullName>
    </recommendedName>
    <alternativeName>
        <fullName evidence="8">Antigen 84</fullName>
    </alternativeName>
</protein>
<dbReference type="NCBIfam" id="TIGR03543">
    <property type="entry name" value="divI1A_rptt_fam"/>
    <property type="match status" value="1"/>
</dbReference>
<dbReference type="AlphaFoldDB" id="A0A1H1L7K0"/>
<dbReference type="GO" id="GO:0005737">
    <property type="term" value="C:cytoplasm"/>
    <property type="evidence" value="ECO:0007669"/>
    <property type="project" value="UniProtKB-SubCell"/>
</dbReference>
<dbReference type="NCBIfam" id="TIGR03544">
    <property type="entry name" value="DivI1A_domain"/>
    <property type="match status" value="2"/>
</dbReference>
<evidence type="ECO:0000256" key="7">
    <source>
        <dbReference type="ARBA" id="ARBA00023306"/>
    </source>
</evidence>
<proteinExistence type="inferred from homology"/>
<reference evidence="10" key="1">
    <citation type="submission" date="2016-10" db="EMBL/GenBank/DDBJ databases">
        <authorList>
            <person name="Varghese N."/>
            <person name="Submissions S."/>
        </authorList>
    </citation>
    <scope>NUCLEOTIDE SEQUENCE [LARGE SCALE GENOMIC DNA]</scope>
    <source>
        <strain evidence="10">DSM 22965</strain>
    </source>
</reference>
<dbReference type="InterPro" id="IPR007793">
    <property type="entry name" value="DivIVA_fam"/>
</dbReference>
<dbReference type="STRING" id="684552.SAMN04489719_0454"/>
<keyword evidence="10" id="KW-1185">Reference proteome</keyword>
<dbReference type="InterPro" id="IPR019933">
    <property type="entry name" value="DivIVA_domain"/>
</dbReference>
<sequence length="186" mass="21325">MMETMSTFPRARRSQLGYDIEQVEDFLEDARRAYATDARAATAIDSSAIRRTSFGMQKGGYSPAHVDAALERLEEAFARREHERGILEHGEQQWYAKVRERAQATLEQLRRPDGERFRRVSRISRGYRVPEVDRFAARVAAYLEDGPDMTAREVRTVQFDAQFGGYDEDEVDALLDTVVSLMLAVR</sequence>
<name>A0A1H1L7K0_9MICO</name>